<feature type="domain" description="Disease resistance R13L4/SHOC-2-like LRR" evidence="14">
    <location>
        <begin position="137"/>
        <end position="238"/>
    </location>
</feature>
<sequence>MNQTTPDNSSQAAINFTETAPTEVIQQIFSWIHPSQNVSLKLLNRRVHQCLSSISFATINLFRFIPSGNSSVQDASLVIGSMPLDEFDRGLFMWPEEYQYALVAVKYKYRARMIWETKKLRGRLTPALGEMKNAETLGLGQNQLTGQIPRELGQLQNLQYLNLSRNFLSGEIPSELGQLSNLWYLALNGCSLEGSIPKELGNLSKLETLYLGGNELSGRIPAELGQLSNLTSLHLNSNKLRGFIPPEFGQLTKLKEFYLQLNKLEGGLPSELGGLSACLYFNVTGNLLSGPIPPEIERLNLLQFFQKGNDLDVPVEQAIRMINHVRQCDLTNPYLS</sequence>
<keyword evidence="5" id="KW-0433">Leucine-rich repeat</keyword>
<dbReference type="InterPro" id="IPR032675">
    <property type="entry name" value="LRR_dom_sf"/>
</dbReference>
<keyword evidence="4" id="KW-0597">Phosphoprotein</keyword>
<dbReference type="InterPro" id="IPR003591">
    <property type="entry name" value="Leu-rich_rpt_typical-subtyp"/>
</dbReference>
<evidence type="ECO:0000313" key="16">
    <source>
        <dbReference type="Proteomes" id="UP000320333"/>
    </source>
</evidence>
<dbReference type="InterPro" id="IPR051420">
    <property type="entry name" value="Ser_Thr_Kinases_DiverseReg"/>
</dbReference>
<reference evidence="15 16" key="1">
    <citation type="journal article" date="2019" name="Sci. Rep.">
        <title>Comparative genomics of chytrid fungi reveal insights into the obligate biotrophic and pathogenic lifestyle of Synchytrium endobioticum.</title>
        <authorList>
            <person name="van de Vossenberg B.T.L.H."/>
            <person name="Warris S."/>
            <person name="Nguyen H.D.T."/>
            <person name="van Gent-Pelzer M.P.E."/>
            <person name="Joly D.L."/>
            <person name="van de Geest H.C."/>
            <person name="Bonants P.J.M."/>
            <person name="Smith D.S."/>
            <person name="Levesque C.A."/>
            <person name="van der Lee T.A.J."/>
        </authorList>
    </citation>
    <scope>NUCLEOTIDE SEQUENCE [LARGE SCALE GENOMIC DNA]</scope>
    <source>
        <strain evidence="15 16">CBS 675.73</strain>
    </source>
</reference>
<gene>
    <name evidence="15" type="ORF">CcCBS67573_g01853</name>
</gene>
<dbReference type="FunFam" id="3.80.10.10:FF:000041">
    <property type="entry name" value="LRR receptor-like serine/threonine-protein kinase ERECTA"/>
    <property type="match status" value="1"/>
</dbReference>
<dbReference type="GO" id="GO:0016020">
    <property type="term" value="C:membrane"/>
    <property type="evidence" value="ECO:0007669"/>
    <property type="project" value="UniProtKB-SubCell"/>
</dbReference>
<keyword evidence="3" id="KW-0723">Serine/threonine-protein kinase</keyword>
<evidence type="ECO:0000256" key="4">
    <source>
        <dbReference type="ARBA" id="ARBA00022553"/>
    </source>
</evidence>
<keyword evidence="8" id="KW-0547">Nucleotide-binding</keyword>
<dbReference type="EMBL" id="QEAP01000034">
    <property type="protein sequence ID" value="TPX76885.1"/>
    <property type="molecule type" value="Genomic_DNA"/>
</dbReference>
<dbReference type="OrthoDB" id="676979at2759"/>
<evidence type="ECO:0000256" key="13">
    <source>
        <dbReference type="ARBA" id="ARBA00048679"/>
    </source>
</evidence>
<keyword evidence="16" id="KW-1185">Reference proteome</keyword>
<evidence type="ECO:0000256" key="1">
    <source>
        <dbReference type="ARBA" id="ARBA00004479"/>
    </source>
</evidence>
<dbReference type="GO" id="GO:0048731">
    <property type="term" value="P:system development"/>
    <property type="evidence" value="ECO:0007669"/>
    <property type="project" value="UniProtKB-ARBA"/>
</dbReference>
<evidence type="ECO:0000313" key="15">
    <source>
        <dbReference type="EMBL" id="TPX76885.1"/>
    </source>
</evidence>
<comment type="catalytic activity">
    <reaction evidence="12">
        <text>L-threonyl-[protein] + ATP = O-phospho-L-threonyl-[protein] + ADP + H(+)</text>
        <dbReference type="Rhea" id="RHEA:46608"/>
        <dbReference type="Rhea" id="RHEA-COMP:11060"/>
        <dbReference type="Rhea" id="RHEA-COMP:11605"/>
        <dbReference type="ChEBI" id="CHEBI:15378"/>
        <dbReference type="ChEBI" id="CHEBI:30013"/>
        <dbReference type="ChEBI" id="CHEBI:30616"/>
        <dbReference type="ChEBI" id="CHEBI:61977"/>
        <dbReference type="ChEBI" id="CHEBI:456216"/>
        <dbReference type="EC" id="2.7.11.1"/>
    </reaction>
</comment>
<dbReference type="GO" id="GO:0004674">
    <property type="term" value="F:protein serine/threonine kinase activity"/>
    <property type="evidence" value="ECO:0007669"/>
    <property type="project" value="UniProtKB-KW"/>
</dbReference>
<dbReference type="AlphaFoldDB" id="A0A507FMN0"/>
<accession>A0A507FMN0</accession>
<dbReference type="SMART" id="SM00369">
    <property type="entry name" value="LRR_TYP"/>
    <property type="match status" value="4"/>
</dbReference>
<evidence type="ECO:0000256" key="2">
    <source>
        <dbReference type="ARBA" id="ARBA00012513"/>
    </source>
</evidence>
<keyword evidence="11" id="KW-1015">Disulfide bond</keyword>
<dbReference type="FunFam" id="3.80.10.10:FF:000775">
    <property type="entry name" value="Predicted protein"/>
    <property type="match status" value="1"/>
</dbReference>
<name>A0A507FMN0_9FUNG</name>
<evidence type="ECO:0000256" key="7">
    <source>
        <dbReference type="ARBA" id="ARBA00022737"/>
    </source>
</evidence>
<evidence type="ECO:0000256" key="6">
    <source>
        <dbReference type="ARBA" id="ARBA00022679"/>
    </source>
</evidence>
<dbReference type="InterPro" id="IPR055414">
    <property type="entry name" value="LRR_R13L4/SHOC2-like"/>
</dbReference>
<dbReference type="GO" id="GO:0009653">
    <property type="term" value="P:anatomical structure morphogenesis"/>
    <property type="evidence" value="ECO:0007669"/>
    <property type="project" value="UniProtKB-ARBA"/>
</dbReference>
<evidence type="ECO:0000256" key="3">
    <source>
        <dbReference type="ARBA" id="ARBA00022527"/>
    </source>
</evidence>
<keyword evidence="9" id="KW-0418">Kinase</keyword>
<dbReference type="EC" id="2.7.11.1" evidence="2"/>
<keyword evidence="10" id="KW-0067">ATP-binding</keyword>
<dbReference type="PANTHER" id="PTHR48005">
    <property type="entry name" value="LEUCINE RICH REPEAT KINASE 2"/>
    <property type="match status" value="1"/>
</dbReference>
<dbReference type="PANTHER" id="PTHR48005:SF92">
    <property type="entry name" value="REPEAT RECEPTOR-LIKE PROTEIN KINASE FAMILY PROTEIN, PUTATIVE-RELATED"/>
    <property type="match status" value="1"/>
</dbReference>
<dbReference type="SUPFAM" id="SSF52058">
    <property type="entry name" value="L domain-like"/>
    <property type="match status" value="1"/>
</dbReference>
<evidence type="ECO:0000256" key="10">
    <source>
        <dbReference type="ARBA" id="ARBA00022840"/>
    </source>
</evidence>
<evidence type="ECO:0000256" key="5">
    <source>
        <dbReference type="ARBA" id="ARBA00022614"/>
    </source>
</evidence>
<dbReference type="Proteomes" id="UP000320333">
    <property type="component" value="Unassembled WGS sequence"/>
</dbReference>
<dbReference type="GO" id="GO:0009888">
    <property type="term" value="P:tissue development"/>
    <property type="evidence" value="ECO:0007669"/>
    <property type="project" value="UniProtKB-ARBA"/>
</dbReference>
<evidence type="ECO:0000259" key="14">
    <source>
        <dbReference type="Pfam" id="PF23598"/>
    </source>
</evidence>
<comment type="caution">
    <text evidence="15">The sequence shown here is derived from an EMBL/GenBank/DDBJ whole genome shotgun (WGS) entry which is preliminary data.</text>
</comment>
<keyword evidence="7" id="KW-0677">Repeat</keyword>
<evidence type="ECO:0000256" key="9">
    <source>
        <dbReference type="ARBA" id="ARBA00022777"/>
    </source>
</evidence>
<evidence type="ECO:0000256" key="11">
    <source>
        <dbReference type="ARBA" id="ARBA00023157"/>
    </source>
</evidence>
<comment type="subcellular location">
    <subcellularLocation>
        <location evidence="1">Membrane</location>
        <topology evidence="1">Single-pass type I membrane protein</topology>
    </subcellularLocation>
</comment>
<organism evidence="15 16">
    <name type="scientific">Chytriomyces confervae</name>
    <dbReference type="NCBI Taxonomy" id="246404"/>
    <lineage>
        <taxon>Eukaryota</taxon>
        <taxon>Fungi</taxon>
        <taxon>Fungi incertae sedis</taxon>
        <taxon>Chytridiomycota</taxon>
        <taxon>Chytridiomycota incertae sedis</taxon>
        <taxon>Chytridiomycetes</taxon>
        <taxon>Chytridiales</taxon>
        <taxon>Chytriomycetaceae</taxon>
        <taxon>Chytriomyces</taxon>
    </lineage>
</organism>
<evidence type="ECO:0000256" key="8">
    <source>
        <dbReference type="ARBA" id="ARBA00022741"/>
    </source>
</evidence>
<proteinExistence type="predicted"/>
<evidence type="ECO:0000256" key="12">
    <source>
        <dbReference type="ARBA" id="ARBA00047899"/>
    </source>
</evidence>
<dbReference type="GO" id="GO:0005524">
    <property type="term" value="F:ATP binding"/>
    <property type="evidence" value="ECO:0007669"/>
    <property type="project" value="UniProtKB-KW"/>
</dbReference>
<dbReference type="Gene3D" id="3.80.10.10">
    <property type="entry name" value="Ribonuclease Inhibitor"/>
    <property type="match status" value="2"/>
</dbReference>
<comment type="catalytic activity">
    <reaction evidence="13">
        <text>L-seryl-[protein] + ATP = O-phospho-L-seryl-[protein] + ADP + H(+)</text>
        <dbReference type="Rhea" id="RHEA:17989"/>
        <dbReference type="Rhea" id="RHEA-COMP:9863"/>
        <dbReference type="Rhea" id="RHEA-COMP:11604"/>
        <dbReference type="ChEBI" id="CHEBI:15378"/>
        <dbReference type="ChEBI" id="CHEBI:29999"/>
        <dbReference type="ChEBI" id="CHEBI:30616"/>
        <dbReference type="ChEBI" id="CHEBI:83421"/>
        <dbReference type="ChEBI" id="CHEBI:456216"/>
        <dbReference type="EC" id="2.7.11.1"/>
    </reaction>
</comment>
<keyword evidence="6" id="KW-0808">Transferase</keyword>
<protein>
    <recommendedName>
        <fullName evidence="2">non-specific serine/threonine protein kinase</fullName>
        <ecNumber evidence="2">2.7.11.1</ecNumber>
    </recommendedName>
</protein>
<dbReference type="Pfam" id="PF23598">
    <property type="entry name" value="LRR_14"/>
    <property type="match status" value="1"/>
</dbReference>